<dbReference type="EMBL" id="LR796432">
    <property type="protein sequence ID" value="CAB4144861.1"/>
    <property type="molecule type" value="Genomic_DNA"/>
</dbReference>
<protein>
    <submittedName>
        <fullName evidence="1">Uncharacterized protein</fullName>
    </submittedName>
</protein>
<proteinExistence type="predicted"/>
<reference evidence="1" key="1">
    <citation type="submission" date="2020-04" db="EMBL/GenBank/DDBJ databases">
        <authorList>
            <person name="Chiriac C."/>
            <person name="Salcher M."/>
            <person name="Ghai R."/>
            <person name="Kavagutti S V."/>
        </authorList>
    </citation>
    <scope>NUCLEOTIDE SEQUENCE</scope>
</reference>
<name>A0A6J5MF75_9CAUD</name>
<evidence type="ECO:0000313" key="1">
    <source>
        <dbReference type="EMBL" id="CAB4144861.1"/>
    </source>
</evidence>
<gene>
    <name evidence="1" type="ORF">UFOVP468_67</name>
</gene>
<accession>A0A6J5MF75</accession>
<organism evidence="1">
    <name type="scientific">uncultured Caudovirales phage</name>
    <dbReference type="NCBI Taxonomy" id="2100421"/>
    <lineage>
        <taxon>Viruses</taxon>
        <taxon>Duplodnaviria</taxon>
        <taxon>Heunggongvirae</taxon>
        <taxon>Uroviricota</taxon>
        <taxon>Caudoviricetes</taxon>
        <taxon>Peduoviridae</taxon>
        <taxon>Maltschvirus</taxon>
        <taxon>Maltschvirus maltsch</taxon>
    </lineage>
</organism>
<sequence>MMDLYIQIRDGQPHEHPIMGGNFREAFPAIDTGNLPPEFARFDRIPAPEIGPFDVLEGPVYEWDSGIVKDVWTIRPMTDEEKAAKIAEYQSRTPEGWTFDPETLTYIPPEAPPT</sequence>